<gene>
    <name evidence="2" type="ORF">V8G54_028834</name>
</gene>
<evidence type="ECO:0000313" key="3">
    <source>
        <dbReference type="Proteomes" id="UP001374535"/>
    </source>
</evidence>
<keyword evidence="1" id="KW-1133">Transmembrane helix</keyword>
<dbReference type="EMBL" id="CP144692">
    <property type="protein sequence ID" value="WVY96683.1"/>
    <property type="molecule type" value="Genomic_DNA"/>
</dbReference>
<organism evidence="2 3">
    <name type="scientific">Vigna mungo</name>
    <name type="common">Black gram</name>
    <name type="synonym">Phaseolus mungo</name>
    <dbReference type="NCBI Taxonomy" id="3915"/>
    <lineage>
        <taxon>Eukaryota</taxon>
        <taxon>Viridiplantae</taxon>
        <taxon>Streptophyta</taxon>
        <taxon>Embryophyta</taxon>
        <taxon>Tracheophyta</taxon>
        <taxon>Spermatophyta</taxon>
        <taxon>Magnoliopsida</taxon>
        <taxon>eudicotyledons</taxon>
        <taxon>Gunneridae</taxon>
        <taxon>Pentapetalae</taxon>
        <taxon>rosids</taxon>
        <taxon>fabids</taxon>
        <taxon>Fabales</taxon>
        <taxon>Fabaceae</taxon>
        <taxon>Papilionoideae</taxon>
        <taxon>50 kb inversion clade</taxon>
        <taxon>NPAAA clade</taxon>
        <taxon>indigoferoid/millettioid clade</taxon>
        <taxon>Phaseoleae</taxon>
        <taxon>Vigna</taxon>
    </lineage>
</organism>
<dbReference type="AlphaFoldDB" id="A0AAQ3MTI0"/>
<evidence type="ECO:0000256" key="1">
    <source>
        <dbReference type="SAM" id="Phobius"/>
    </source>
</evidence>
<keyword evidence="1" id="KW-0472">Membrane</keyword>
<dbReference type="Proteomes" id="UP001374535">
    <property type="component" value="Chromosome 9"/>
</dbReference>
<protein>
    <submittedName>
        <fullName evidence="2">Uncharacterized protein</fullName>
    </submittedName>
</protein>
<keyword evidence="3" id="KW-1185">Reference proteome</keyword>
<proteinExistence type="predicted"/>
<accession>A0AAQ3MTI0</accession>
<sequence>MAVTSLNHAVTGKVNFVQLYCPFWLLLPDLFLSYYCHCLCKSISFSFYLYLLRHSKTSFVFIYFNHKVYFIEIKGGGSSTPNKFHTQYFVKNYSHLTMFDLIVAEHHLKIQSEEYL</sequence>
<feature type="transmembrane region" description="Helical" evidence="1">
    <location>
        <begin position="32"/>
        <end position="52"/>
    </location>
</feature>
<reference evidence="2 3" key="1">
    <citation type="journal article" date="2023" name="Life. Sci Alliance">
        <title>Evolutionary insights into 3D genome organization and epigenetic landscape of Vigna mungo.</title>
        <authorList>
            <person name="Junaid A."/>
            <person name="Singh B."/>
            <person name="Bhatia S."/>
        </authorList>
    </citation>
    <scope>NUCLEOTIDE SEQUENCE [LARGE SCALE GENOMIC DNA]</scope>
    <source>
        <strain evidence="2">Urdbean</strain>
    </source>
</reference>
<name>A0AAQ3MTI0_VIGMU</name>
<keyword evidence="1" id="KW-0812">Transmembrane</keyword>
<evidence type="ECO:0000313" key="2">
    <source>
        <dbReference type="EMBL" id="WVY96683.1"/>
    </source>
</evidence>